<dbReference type="PANTHER" id="PTHR31527">
    <property type="entry name" value="RE64534P"/>
    <property type="match status" value="1"/>
</dbReference>
<proteinExistence type="predicted"/>
<evidence type="ECO:0000259" key="1">
    <source>
        <dbReference type="Pfam" id="PF09347"/>
    </source>
</evidence>
<dbReference type="AlphaFoldDB" id="A0A1M6ZPS8"/>
<evidence type="ECO:0000313" key="2">
    <source>
        <dbReference type="EMBL" id="SHL32444.1"/>
    </source>
</evidence>
<accession>A0A1M6ZPS8</accession>
<gene>
    <name evidence="2" type="ORF">SAMN05443432_101140</name>
</gene>
<dbReference type="InterPro" id="IPR018959">
    <property type="entry name" value="DUF1989"/>
</dbReference>
<organism evidence="2 3">
    <name type="scientific">Roseovarius litoreus</name>
    <dbReference type="NCBI Taxonomy" id="1155722"/>
    <lineage>
        <taxon>Bacteria</taxon>
        <taxon>Pseudomonadati</taxon>
        <taxon>Pseudomonadota</taxon>
        <taxon>Alphaproteobacteria</taxon>
        <taxon>Rhodobacterales</taxon>
        <taxon>Roseobacteraceae</taxon>
        <taxon>Roseovarius</taxon>
    </lineage>
</organism>
<dbReference type="Proteomes" id="UP000322545">
    <property type="component" value="Unassembled WGS sequence"/>
</dbReference>
<sequence>MSPAPQLTLLPARKGRAVRLTKGEAIEIINTHGSQVVDTWAFNAEDISEFLSNEHMRASLGKLWPAKGDPLITNRRRPILILEEDTSPGRHDTLIAACDDYRYGLLGCRDYHDNCTDNLHAAMRRIGVITHDCPSPLNLWMNIPVAQDGTTSWGEPLSKPGDVVVLRAQMDCIVAMSACPQDMLPINGADCVPTDAHYRILPVA</sequence>
<dbReference type="PANTHER" id="PTHR31527:SF0">
    <property type="entry name" value="RE64534P"/>
    <property type="match status" value="1"/>
</dbReference>
<protein>
    <recommendedName>
        <fullName evidence="1">DUF1989 domain-containing protein</fullName>
    </recommendedName>
</protein>
<name>A0A1M6ZPS8_9RHOB</name>
<reference evidence="2 3" key="1">
    <citation type="submission" date="2016-11" db="EMBL/GenBank/DDBJ databases">
        <authorList>
            <person name="Varghese N."/>
            <person name="Submissions S."/>
        </authorList>
    </citation>
    <scope>NUCLEOTIDE SEQUENCE [LARGE SCALE GENOMIC DNA]</scope>
    <source>
        <strain evidence="2 3">DSM 28249</strain>
    </source>
</reference>
<evidence type="ECO:0000313" key="3">
    <source>
        <dbReference type="Proteomes" id="UP000322545"/>
    </source>
</evidence>
<dbReference type="Pfam" id="PF09347">
    <property type="entry name" value="DUF1989"/>
    <property type="match status" value="1"/>
</dbReference>
<keyword evidence="3" id="KW-1185">Reference proteome</keyword>
<dbReference type="EMBL" id="FRCB01000001">
    <property type="protein sequence ID" value="SHL32444.1"/>
    <property type="molecule type" value="Genomic_DNA"/>
</dbReference>
<feature type="domain" description="DUF1989" evidence="1">
    <location>
        <begin position="10"/>
        <end position="173"/>
    </location>
</feature>
<dbReference type="RefSeq" id="WP_317510547.1">
    <property type="nucleotide sequence ID" value="NZ_FRCB01000001.1"/>
</dbReference>